<dbReference type="EMBL" id="KP296845">
    <property type="protein sequence ID" value="AJP36558.1"/>
    <property type="molecule type" value="Genomic_DNA"/>
</dbReference>
<sequence length="764" mass="90218">QQRPGCVTMVYPWRWRCRRWRWRRPWRRRRWRGRRLYPRRTRRPLRGRGRRLRVRRGRRRWRRRRWGRRRRRRGRPRRKRKTLVMRQWNPSTVRNCHIRGWFPLLITGLGRLLFNYTTHSEEVPAAPLSYGGGLAYARLTLEWLYHEYLRHHNWWTRSNLDLELCRYLGTRFRFYRDQHTSYIVRWSLETPMQMSILSGMSTHPALMLLSKGHKIIASQDLRPGKKRWVNLRLGPPKLMMNKWYFSMDFCKVGLALLMASPIDLQNIWIDPNKRSPCVHFKIFDLTYFKTFSITSETKLERENSMKSILNQTAITKAPNGCNASKHCWTQAFRDNWRNVTKSTVVGVPFSYGNICSRNSYDSGSLYDAYKKNAAKEKTDLTDQYYSVFGSPALGDDETLYNKWGCYSFTYMSANRLDPEITGPYKTIGYNPQVDEGDGNRIFLQPMVKGDTVYDPKRSKCLIQDQPLWLCLWGYVDYCSKALGDRSLFYNYYLCVRSPWTEPKMVKTGHESTADFPYSDNFGEGRMPGGLWPPPMQFRTRWYPCLFHQLEWIEQILSCGPFVPKAYNVKSWQLTMGYDSHWLWGGSLPVTRQVQDPCNAGRHEIPDPDKKLSGVQVVDPGTQHPQLIFHTWDVRRGLYSDRSLKRVSDYQGPDDFLSAGPPKRPRTDVWTLVSSDPGALQLSHPPEDGGWTFPAPWTGGQTQETSEPEEEEQEKELLLLDEQHLQLELREQRRQQKQIQETMQAVFSRLLRTEGNLQVDPRLLL</sequence>
<accession>A0A0C5I2W8</accession>
<name>A0A0C5I2W8_9VIRU</name>
<comment type="similarity">
    <text evidence="2 7">Belongs to the anelloviridae capsid protein family.</text>
</comment>
<evidence type="ECO:0000256" key="2">
    <source>
        <dbReference type="ARBA" id="ARBA00006131"/>
    </source>
</evidence>
<reference evidence="8" key="1">
    <citation type="journal article" date="2015" name="J. Virol.">
        <title>Local Virus Extinctions following a Host Population Bottleneck.</title>
        <authorList>
            <person name="Kapusinszky B."/>
            <person name="Mulvaney U."/>
            <person name="Jasinska A.J."/>
            <person name="Deng X."/>
            <person name="Freimer N."/>
            <person name="Delwart E."/>
        </authorList>
    </citation>
    <scope>NUCLEOTIDE SEQUENCE</scope>
    <source>
        <strain evidence="8">VWP00522.3</strain>
    </source>
</reference>
<dbReference type="GO" id="GO:0039615">
    <property type="term" value="C:T=1 icosahedral viral capsid"/>
    <property type="evidence" value="ECO:0007669"/>
    <property type="project" value="UniProtKB-UniRule"/>
</dbReference>
<evidence type="ECO:0000256" key="3">
    <source>
        <dbReference type="ARBA" id="ARBA00018091"/>
    </source>
</evidence>
<evidence type="ECO:0000256" key="6">
    <source>
        <dbReference type="ARBA" id="ARBA00022844"/>
    </source>
</evidence>
<comment type="subcellular location">
    <subcellularLocation>
        <location evidence="1 7">Virion</location>
    </subcellularLocation>
</comment>
<keyword evidence="4 7" id="KW-1140">T=1 icosahedral capsid protein</keyword>
<proteinExistence type="inferred from homology"/>
<evidence type="ECO:0000256" key="5">
    <source>
        <dbReference type="ARBA" id="ARBA00022561"/>
    </source>
</evidence>
<keyword evidence="5 7" id="KW-0167">Capsid protein</keyword>
<dbReference type="Pfam" id="PF02956">
    <property type="entry name" value="TT_ORF1"/>
    <property type="match status" value="1"/>
</dbReference>
<evidence type="ECO:0000256" key="7">
    <source>
        <dbReference type="RuleBase" id="RU361230"/>
    </source>
</evidence>
<feature type="non-terminal residue" evidence="8">
    <location>
        <position position="1"/>
    </location>
</feature>
<evidence type="ECO:0000256" key="4">
    <source>
        <dbReference type="ARBA" id="ARBA00022431"/>
    </source>
</evidence>
<dbReference type="InterPro" id="IPR004219">
    <property type="entry name" value="TTvirus_Unk"/>
</dbReference>
<evidence type="ECO:0000313" key="8">
    <source>
        <dbReference type="EMBL" id="AJP36558.1"/>
    </source>
</evidence>
<organism evidence="8">
    <name type="scientific">Simian torque teno virus</name>
    <dbReference type="NCBI Taxonomy" id="1619217"/>
    <lineage>
        <taxon>Viruses</taxon>
        <taxon>Monodnaviria</taxon>
        <taxon>Shotokuvirae</taxon>
        <taxon>Commensaviricota</taxon>
        <taxon>Cardeaviricetes</taxon>
        <taxon>Sanitavirales</taxon>
        <taxon>Anelloviridae</taxon>
        <taxon>Alphatorquevirus</taxon>
    </lineage>
</organism>
<comment type="function">
    <text evidence="7">Self-assembles to form an icosahedral capsid.</text>
</comment>
<keyword evidence="6 7" id="KW-0946">Virion</keyword>
<evidence type="ECO:0000256" key="1">
    <source>
        <dbReference type="ARBA" id="ARBA00004328"/>
    </source>
</evidence>
<protein>
    <recommendedName>
        <fullName evidence="3 7">Capsid protein</fullName>
    </recommendedName>
</protein>
<feature type="non-terminal residue" evidence="8">
    <location>
        <position position="764"/>
    </location>
</feature>